<name>A0A6C0ETJ4_9ZZZZ</name>
<evidence type="ECO:0000313" key="1">
    <source>
        <dbReference type="EMBL" id="QHT32506.1"/>
    </source>
</evidence>
<protein>
    <submittedName>
        <fullName evidence="1">Uncharacterized protein</fullName>
    </submittedName>
</protein>
<sequence length="89" mass="10228">MDSPQLKIFDYNNTEVKNIQSGGKIVRKVSIKRGKGYKSISTYHKKKHTGTARRTLKTAEIQMIKLGKFIPGLFKNCKTCAVSRRRSRR</sequence>
<dbReference type="EMBL" id="MN738944">
    <property type="protein sequence ID" value="QHT32506.1"/>
    <property type="molecule type" value="Genomic_DNA"/>
</dbReference>
<proteinExistence type="predicted"/>
<organism evidence="1">
    <name type="scientific">viral metagenome</name>
    <dbReference type="NCBI Taxonomy" id="1070528"/>
    <lineage>
        <taxon>unclassified sequences</taxon>
        <taxon>metagenomes</taxon>
        <taxon>organismal metagenomes</taxon>
    </lineage>
</organism>
<dbReference type="AlphaFoldDB" id="A0A6C0ETJ4"/>
<accession>A0A6C0ETJ4</accession>
<reference evidence="1" key="1">
    <citation type="journal article" date="2020" name="Nature">
        <title>Giant virus diversity and host interactions through global metagenomics.</title>
        <authorList>
            <person name="Schulz F."/>
            <person name="Roux S."/>
            <person name="Paez-Espino D."/>
            <person name="Jungbluth S."/>
            <person name="Walsh D.A."/>
            <person name="Denef V.J."/>
            <person name="McMahon K.D."/>
            <person name="Konstantinidis K.T."/>
            <person name="Eloe-Fadrosh E.A."/>
            <person name="Kyrpides N.C."/>
            <person name="Woyke T."/>
        </authorList>
    </citation>
    <scope>NUCLEOTIDE SEQUENCE</scope>
    <source>
        <strain evidence="1">GVMAG-M-3300009161-30</strain>
    </source>
</reference>